<reference evidence="4" key="1">
    <citation type="submission" date="2014-09" db="EMBL/GenBank/DDBJ databases">
        <title>Genome sequence of the luminous mushroom Mycena chlorophos for searching fungal bioluminescence genes.</title>
        <authorList>
            <person name="Tanaka Y."/>
            <person name="Kasuga D."/>
            <person name="Oba Y."/>
            <person name="Hase S."/>
            <person name="Sato K."/>
            <person name="Oba Y."/>
            <person name="Sakakibara Y."/>
        </authorList>
    </citation>
    <scope>NUCLEOTIDE SEQUENCE</scope>
</reference>
<keyword evidence="1" id="KW-0175">Coiled coil</keyword>
<evidence type="ECO:0000313" key="4">
    <source>
        <dbReference type="EMBL" id="GAT42658.1"/>
    </source>
</evidence>
<dbReference type="InterPro" id="IPR000626">
    <property type="entry name" value="Ubiquitin-like_dom"/>
</dbReference>
<dbReference type="Pfam" id="PF11976">
    <property type="entry name" value="Rad60-SLD"/>
    <property type="match status" value="1"/>
</dbReference>
<proteinExistence type="predicted"/>
<dbReference type="InterPro" id="IPR001810">
    <property type="entry name" value="F-box_dom"/>
</dbReference>
<dbReference type="Proteomes" id="UP000815677">
    <property type="component" value="Unassembled WGS sequence"/>
</dbReference>
<dbReference type="InterPro" id="IPR029071">
    <property type="entry name" value="Ubiquitin-like_domsf"/>
</dbReference>
<keyword evidence="5" id="KW-1185">Reference proteome</keyword>
<dbReference type="PROSITE" id="PS50181">
    <property type="entry name" value="FBOX"/>
    <property type="match status" value="1"/>
</dbReference>
<evidence type="ECO:0000313" key="5">
    <source>
        <dbReference type="Proteomes" id="UP000815677"/>
    </source>
</evidence>
<feature type="coiled-coil region" evidence="1">
    <location>
        <begin position="493"/>
        <end position="520"/>
    </location>
</feature>
<dbReference type="SUPFAM" id="SSF54236">
    <property type="entry name" value="Ubiquitin-like"/>
    <property type="match status" value="1"/>
</dbReference>
<dbReference type="SUPFAM" id="SSF81383">
    <property type="entry name" value="F-box domain"/>
    <property type="match status" value="1"/>
</dbReference>
<dbReference type="PROSITE" id="PS50053">
    <property type="entry name" value="UBIQUITIN_2"/>
    <property type="match status" value="1"/>
</dbReference>
<dbReference type="Gene3D" id="3.10.20.90">
    <property type="entry name" value="Phosphatidylinositol 3-kinase Catalytic Subunit, Chain A, domain 1"/>
    <property type="match status" value="1"/>
</dbReference>
<dbReference type="CDD" id="cd01763">
    <property type="entry name" value="Ubl_SUMO_like"/>
    <property type="match status" value="1"/>
</dbReference>
<accession>A0ABQ0KUS7</accession>
<gene>
    <name evidence="4" type="ORF">MCHLO_00367</name>
</gene>
<dbReference type="InterPro" id="IPR036047">
    <property type="entry name" value="F-box-like_dom_sf"/>
</dbReference>
<feature type="non-terminal residue" evidence="4">
    <location>
        <position position="1"/>
    </location>
</feature>
<name>A0ABQ0KUS7_MYCCL</name>
<feature type="domain" description="Ubiquitin-like" evidence="2">
    <location>
        <begin position="109"/>
        <end position="182"/>
    </location>
</feature>
<protein>
    <submittedName>
        <fullName evidence="4">Ubiquitin family protein</fullName>
    </submittedName>
</protein>
<dbReference type="InterPro" id="IPR022617">
    <property type="entry name" value="Rad60/SUMO-like_dom"/>
</dbReference>
<evidence type="ECO:0000259" key="2">
    <source>
        <dbReference type="PROSITE" id="PS50053"/>
    </source>
</evidence>
<dbReference type="EMBL" id="DF838169">
    <property type="protein sequence ID" value="GAT42658.1"/>
    <property type="molecule type" value="Genomic_DNA"/>
</dbReference>
<dbReference type="Gene3D" id="1.20.1280.50">
    <property type="match status" value="1"/>
</dbReference>
<organism evidence="4 5">
    <name type="scientific">Mycena chlorophos</name>
    <name type="common">Agaric fungus</name>
    <name type="synonym">Agaricus chlorophos</name>
    <dbReference type="NCBI Taxonomy" id="658473"/>
    <lineage>
        <taxon>Eukaryota</taxon>
        <taxon>Fungi</taxon>
        <taxon>Dikarya</taxon>
        <taxon>Basidiomycota</taxon>
        <taxon>Agaricomycotina</taxon>
        <taxon>Agaricomycetes</taxon>
        <taxon>Agaricomycetidae</taxon>
        <taxon>Agaricales</taxon>
        <taxon>Marasmiineae</taxon>
        <taxon>Mycenaceae</taxon>
        <taxon>Mycena</taxon>
    </lineage>
</organism>
<sequence length="1100" mass="124085">MIPGLVHLSFQDKIKLVPAKSLREPYESILRLINRHFPETRRKNVEILVELDDDDVVITPEAWCYFAESQDAGRIRRYSIAVVGEEKKVVKVEPGASSCGGKGPKFNVIVVHQPSGEEVVVKVRSSVTFRKLRKAVVGRFNGEANEYRLTFGSERLNMDDTVGEWDLEDGDKLELSLPQVAGKPVIYLRAPTELEATVEVSLIPDWSFSALYPVVPMRTPKSPRLHQSAQWDVRTARDGIIVDKRSGAEVSYLFWEANTNPASEQLSPPSSPVLGASNTFRPALAKEAFRHATSVALSVEDIPLYLDATMLDLGLDTEARTSFITFWLPSFLHHKHVLLSFIPQSSYEAAAPLSITPVPDVVTRVFMIFRALDNAELGLWQGEDERVPGMWREDVGVPERTRQEDMALFRVLEWGGMEVKRNSAKSGGRDEGLGCDLARESRACLFATTAPSRQLLLRDDCIMEEPIQQQARSLWHQQPEAAPAPAATLTLTRAADRATLKRLDAEIAELDAQRLSLHAQREEVHARLGEYGYPIHTLPNEIISEIFEQYLPPYPLCPPLLGDGSPTQLTHVCRRWRSVAHHNPRLWRCIWLEVEADDGSGSPTPRVPKSLDIARTWLNRSQPLLLSPELGCDFAEAGGGYPSIASWQHEALALFLQHYERWQSVALRLPDPHLHHFATPWPSSMDMPHLIDLRFISNFREEALEMAGTSITAPQLRTLEIRLARDTLHLSILKPEAWKALTSLRLNDISPISAASVLRHTPSLIYCYLDFEQGEFEDSDDDHDSPEALHLASLETLVLESTHGGDPADWASLRESLVVPKLWRLAFKESLFPGTRRTNLHAVPKILRATLRTWTAGSLEELRVLAHPDRLTEELRQAYRLTLPESEVRSIEHISRDGFCAWEPGRKQLEWAVPWMYFASRKHKGHVNMTRPDDEEFNAEYRKRQGAARQAEIELGRGDRLGDRAGLASDRMNSLQDTTSMLPQDAQAFAEADPGNVIAKISRFEENCEIVLKALAVAKEAHPFINVIVSVFETAIRLELGRRKAERNVRLLQLDMMQMMEILVDLRTIQNADKENPDGTTVKERMEKILVAATQDIRDC</sequence>
<evidence type="ECO:0000256" key="1">
    <source>
        <dbReference type="SAM" id="Coils"/>
    </source>
</evidence>
<evidence type="ECO:0000259" key="3">
    <source>
        <dbReference type="PROSITE" id="PS50181"/>
    </source>
</evidence>
<feature type="domain" description="F-box" evidence="3">
    <location>
        <begin position="532"/>
        <end position="590"/>
    </location>
</feature>
<feature type="non-terminal residue" evidence="4">
    <location>
        <position position="1100"/>
    </location>
</feature>